<feature type="chain" id="PRO_5013632409" evidence="2">
    <location>
        <begin position="19"/>
        <end position="104"/>
    </location>
</feature>
<proteinExistence type="predicted"/>
<feature type="signal peptide" evidence="2">
    <location>
        <begin position="1"/>
        <end position="18"/>
    </location>
</feature>
<evidence type="ECO:0000256" key="2">
    <source>
        <dbReference type="SAM" id="SignalP"/>
    </source>
</evidence>
<accession>A0A2G0CHK5</accession>
<dbReference type="EMBL" id="PDLO01000002">
    <property type="protein sequence ID" value="PHK99451.1"/>
    <property type="molecule type" value="Genomic_DNA"/>
</dbReference>
<evidence type="ECO:0000313" key="4">
    <source>
        <dbReference type="Proteomes" id="UP000226437"/>
    </source>
</evidence>
<evidence type="ECO:0000313" key="3">
    <source>
        <dbReference type="EMBL" id="PHK99451.1"/>
    </source>
</evidence>
<dbReference type="AlphaFoldDB" id="A0A2G0CHK5"/>
<dbReference type="RefSeq" id="WP_099106066.1">
    <property type="nucleotide sequence ID" value="NZ_JAATJF010000002.1"/>
</dbReference>
<keyword evidence="4" id="KW-1185">Reference proteome</keyword>
<feature type="region of interest" description="Disordered" evidence="1">
    <location>
        <begin position="72"/>
        <end position="104"/>
    </location>
</feature>
<comment type="caution">
    <text evidence="3">The sequence shown here is derived from an EMBL/GenBank/DDBJ whole genome shotgun (WGS) entry which is preliminary data.</text>
</comment>
<keyword evidence="2" id="KW-0732">Signal</keyword>
<evidence type="ECO:0000256" key="1">
    <source>
        <dbReference type="SAM" id="MobiDB-lite"/>
    </source>
</evidence>
<reference evidence="3 4" key="1">
    <citation type="submission" date="2017-10" db="EMBL/GenBank/DDBJ databases">
        <title>The draft genome sequence of Lewinella marina KCTC 32374.</title>
        <authorList>
            <person name="Wang K."/>
        </authorList>
    </citation>
    <scope>NUCLEOTIDE SEQUENCE [LARGE SCALE GENOMIC DNA]</scope>
    <source>
        <strain evidence="3 4">MKG-38</strain>
    </source>
</reference>
<sequence>MRVALLLLALQMTFLALSPCGDLVAGVECGETTEAEDHGAPDHDDDCASFCSCSCCGLLADAPPALAELEMAETPPPTGQARPASHQDWKTIVPDTGTGPPPRG</sequence>
<dbReference type="Proteomes" id="UP000226437">
    <property type="component" value="Unassembled WGS sequence"/>
</dbReference>
<organism evidence="3 4">
    <name type="scientific">Neolewinella marina</name>
    <dbReference type="NCBI Taxonomy" id="438751"/>
    <lineage>
        <taxon>Bacteria</taxon>
        <taxon>Pseudomonadati</taxon>
        <taxon>Bacteroidota</taxon>
        <taxon>Saprospiria</taxon>
        <taxon>Saprospirales</taxon>
        <taxon>Lewinellaceae</taxon>
        <taxon>Neolewinella</taxon>
    </lineage>
</organism>
<name>A0A2G0CHK5_9BACT</name>
<gene>
    <name evidence="3" type="ORF">CGL56_08340</name>
</gene>
<protein>
    <submittedName>
        <fullName evidence="3">Uncharacterized protein</fullName>
    </submittedName>
</protein>